<evidence type="ECO:0000313" key="3">
    <source>
        <dbReference type="Proteomes" id="UP001172159"/>
    </source>
</evidence>
<proteinExistence type="predicted"/>
<keyword evidence="1" id="KW-0812">Transmembrane</keyword>
<organism evidence="2 3">
    <name type="scientific">Apiosordaria backusii</name>
    <dbReference type="NCBI Taxonomy" id="314023"/>
    <lineage>
        <taxon>Eukaryota</taxon>
        <taxon>Fungi</taxon>
        <taxon>Dikarya</taxon>
        <taxon>Ascomycota</taxon>
        <taxon>Pezizomycotina</taxon>
        <taxon>Sordariomycetes</taxon>
        <taxon>Sordariomycetidae</taxon>
        <taxon>Sordariales</taxon>
        <taxon>Lasiosphaeriaceae</taxon>
        <taxon>Apiosordaria</taxon>
    </lineage>
</organism>
<evidence type="ECO:0000256" key="1">
    <source>
        <dbReference type="SAM" id="Phobius"/>
    </source>
</evidence>
<name>A0AA40BLY8_9PEZI</name>
<dbReference type="AlphaFoldDB" id="A0AA40BLY8"/>
<feature type="transmembrane region" description="Helical" evidence="1">
    <location>
        <begin position="94"/>
        <end position="114"/>
    </location>
</feature>
<keyword evidence="1" id="KW-0472">Membrane</keyword>
<comment type="caution">
    <text evidence="2">The sequence shown here is derived from an EMBL/GenBank/DDBJ whole genome shotgun (WGS) entry which is preliminary data.</text>
</comment>
<sequence length="154" mass="17408">MGSPDSGPCHTDMPRLGWLRSWVHQARRVFTQLIQREFQTCYRSRVQVPTKLRVKKESELSVFCTWVTSIATVSHIIYGTLIFSSILFVSTSDAIQIVARFVTSTVICRVILVFEIAGMQQSIEIVTDFGNSEEDSEMNVKMGGTVEVKAVRCR</sequence>
<accession>A0AA40BLY8</accession>
<keyword evidence="3" id="KW-1185">Reference proteome</keyword>
<protein>
    <submittedName>
        <fullName evidence="2">Uncharacterized protein</fullName>
    </submittedName>
</protein>
<keyword evidence="1" id="KW-1133">Transmembrane helix</keyword>
<dbReference type="EMBL" id="JAUKTV010000006">
    <property type="protein sequence ID" value="KAK0736677.1"/>
    <property type="molecule type" value="Genomic_DNA"/>
</dbReference>
<reference evidence="2" key="1">
    <citation type="submission" date="2023-06" db="EMBL/GenBank/DDBJ databases">
        <title>Genome-scale phylogeny and comparative genomics of the fungal order Sordariales.</title>
        <authorList>
            <consortium name="Lawrence Berkeley National Laboratory"/>
            <person name="Hensen N."/>
            <person name="Bonometti L."/>
            <person name="Westerberg I."/>
            <person name="Brannstrom I.O."/>
            <person name="Guillou S."/>
            <person name="Cros-Aarteil S."/>
            <person name="Calhoun S."/>
            <person name="Haridas S."/>
            <person name="Kuo A."/>
            <person name="Mondo S."/>
            <person name="Pangilinan J."/>
            <person name="Riley R."/>
            <person name="Labutti K."/>
            <person name="Andreopoulos B."/>
            <person name="Lipzen A."/>
            <person name="Chen C."/>
            <person name="Yanf M."/>
            <person name="Daum C."/>
            <person name="Ng V."/>
            <person name="Clum A."/>
            <person name="Steindorff A."/>
            <person name="Ohm R."/>
            <person name="Martin F."/>
            <person name="Silar P."/>
            <person name="Natvig D."/>
            <person name="Lalanne C."/>
            <person name="Gautier V."/>
            <person name="Ament-Velasquez S.L."/>
            <person name="Kruys A."/>
            <person name="Hutchinson M.I."/>
            <person name="Powell A.J."/>
            <person name="Barry K."/>
            <person name="Miller A.N."/>
            <person name="Grigoriev I.V."/>
            <person name="Debuchy R."/>
            <person name="Gladieux P."/>
            <person name="Thoren M.H."/>
            <person name="Johannesson H."/>
        </authorList>
    </citation>
    <scope>NUCLEOTIDE SEQUENCE</scope>
    <source>
        <strain evidence="2">CBS 540.89</strain>
    </source>
</reference>
<evidence type="ECO:0000313" key="2">
    <source>
        <dbReference type="EMBL" id="KAK0736677.1"/>
    </source>
</evidence>
<feature type="transmembrane region" description="Helical" evidence="1">
    <location>
        <begin position="60"/>
        <end position="88"/>
    </location>
</feature>
<dbReference type="Proteomes" id="UP001172159">
    <property type="component" value="Unassembled WGS sequence"/>
</dbReference>
<gene>
    <name evidence="2" type="ORF">B0T21DRAFT_367345</name>
</gene>